<evidence type="ECO:0000313" key="4">
    <source>
        <dbReference type="Proteomes" id="UP000000673"/>
    </source>
</evidence>
<dbReference type="AlphaFoldDB" id="W5JCP1"/>
<evidence type="ECO:0000313" key="3">
    <source>
        <dbReference type="EnsemblMetazoa" id="ADAC007781-PA"/>
    </source>
</evidence>
<evidence type="ECO:0000256" key="1">
    <source>
        <dbReference type="SAM" id="MobiDB-lite"/>
    </source>
</evidence>
<name>W5JCP1_ANODA</name>
<reference evidence="2" key="2">
    <citation type="submission" date="2010-05" db="EMBL/GenBank/DDBJ databases">
        <authorList>
            <person name="Almeida L.G."/>
            <person name="Nicolas M.F."/>
            <person name="Souza R.C."/>
            <person name="Vasconcelos A.T.R."/>
        </authorList>
    </citation>
    <scope>NUCLEOTIDE SEQUENCE</scope>
</reference>
<organism evidence="2">
    <name type="scientific">Anopheles darlingi</name>
    <name type="common">Mosquito</name>
    <dbReference type="NCBI Taxonomy" id="43151"/>
    <lineage>
        <taxon>Eukaryota</taxon>
        <taxon>Metazoa</taxon>
        <taxon>Ecdysozoa</taxon>
        <taxon>Arthropoda</taxon>
        <taxon>Hexapoda</taxon>
        <taxon>Insecta</taxon>
        <taxon>Pterygota</taxon>
        <taxon>Neoptera</taxon>
        <taxon>Endopterygota</taxon>
        <taxon>Diptera</taxon>
        <taxon>Nematocera</taxon>
        <taxon>Culicoidea</taxon>
        <taxon>Culicidae</taxon>
        <taxon>Anophelinae</taxon>
        <taxon>Anopheles</taxon>
    </lineage>
</organism>
<feature type="region of interest" description="Disordered" evidence="1">
    <location>
        <begin position="218"/>
        <end position="238"/>
    </location>
</feature>
<dbReference type="EMBL" id="ADMH02001893">
    <property type="protein sequence ID" value="ETN60594.1"/>
    <property type="molecule type" value="Genomic_DNA"/>
</dbReference>
<reference evidence="2" key="3">
    <citation type="journal article" date="2013" name="Nucleic Acids Res.">
        <title>The genome of Anopheles darlingi, the main neotropical malaria vector.</title>
        <authorList>
            <person name="Marinotti O."/>
            <person name="Cerqueira G.C."/>
            <person name="de Almeida L.G."/>
            <person name="Ferro M.I."/>
            <person name="Loreto E.L."/>
            <person name="Zaha A."/>
            <person name="Teixeira S.M."/>
            <person name="Wespiser A.R."/>
            <person name="Almeida E Silva A."/>
            <person name="Schlindwein A.D."/>
            <person name="Pacheco A.C."/>
            <person name="Silva A.L."/>
            <person name="Graveley B.R."/>
            <person name="Walenz B.P."/>
            <person name="Lima Bde A."/>
            <person name="Ribeiro C.A."/>
            <person name="Nunes-Silva C.G."/>
            <person name="de Carvalho C.R."/>
            <person name="Soares C.M."/>
            <person name="de Menezes C.B."/>
            <person name="Matiolli C."/>
            <person name="Caffrey D."/>
            <person name="Araujo D.A."/>
            <person name="de Oliveira D.M."/>
            <person name="Golenbock D."/>
            <person name="Grisard E.C."/>
            <person name="Fantinatti-Garboggini F."/>
            <person name="de Carvalho F.M."/>
            <person name="Barcellos F.G."/>
            <person name="Prosdocimi F."/>
            <person name="May G."/>
            <person name="Azevedo Junior G.M."/>
            <person name="Guimaraes G.M."/>
            <person name="Goldman G.H."/>
            <person name="Padilha I.Q."/>
            <person name="Batista Jda S."/>
            <person name="Ferro J.A."/>
            <person name="Ribeiro J.M."/>
            <person name="Fietto J.L."/>
            <person name="Dabbas K.M."/>
            <person name="Cerdeira L."/>
            <person name="Agnez-Lima L.F."/>
            <person name="Brocchi M."/>
            <person name="de Carvalho M.O."/>
            <person name="Teixeira Mde M."/>
            <person name="Diniz Maia Mde M."/>
            <person name="Goldman M.H."/>
            <person name="Cruz Schneider M.P."/>
            <person name="Felipe M.S."/>
            <person name="Hungria M."/>
            <person name="Nicolas M.F."/>
            <person name="Pereira M."/>
            <person name="Montes M.A."/>
            <person name="Cantao M.E."/>
            <person name="Vincentz M."/>
            <person name="Rafael M.S."/>
            <person name="Silverman N."/>
            <person name="Stoco P.H."/>
            <person name="Souza R.C."/>
            <person name="Vicentini R."/>
            <person name="Gazzinelli R.T."/>
            <person name="Neves Rde O."/>
            <person name="Silva R."/>
            <person name="Astolfi-Filho S."/>
            <person name="Maciel T.E."/>
            <person name="Urmenyi T.P."/>
            <person name="Tadei W.P."/>
            <person name="Camargo E.P."/>
            <person name="de Vasconcelos A.T."/>
        </authorList>
    </citation>
    <scope>NUCLEOTIDE SEQUENCE</scope>
</reference>
<evidence type="ECO:0000313" key="2">
    <source>
        <dbReference type="EMBL" id="ETN60594.1"/>
    </source>
</evidence>
<reference evidence="2 4" key="1">
    <citation type="journal article" date="2010" name="BMC Genomics">
        <title>Combination of measures distinguishes pre-miRNAs from other stem-loops in the genome of the newly sequenced Anopheles darlingi.</title>
        <authorList>
            <person name="Mendes N.D."/>
            <person name="Freitas A.T."/>
            <person name="Vasconcelos A.T."/>
            <person name="Sagot M.F."/>
        </authorList>
    </citation>
    <scope>NUCLEOTIDE SEQUENCE</scope>
</reference>
<proteinExistence type="predicted"/>
<accession>W5JCP1</accession>
<reference evidence="3" key="4">
    <citation type="submission" date="2015-06" db="UniProtKB">
        <authorList>
            <consortium name="EnsemblMetazoa"/>
        </authorList>
    </citation>
    <scope>IDENTIFICATION</scope>
</reference>
<sequence length="238" mass="26848">MAFKLTNFLGEMNTNRDHCFQSEDCPKYQTVCGDYENRDVSDSMENFCSSCGTIYEYSVKNMAKLFQRKATLEEEPNAAHRCQPVQCPSHGSQGLVEVTSCSNPVPTPTEGSVKKLRNLFEAKVKALERSTSDVKLRYRTTSAKGENFDETDDDRREMMISPSLPCSVDLPHPEGQMYMYHELPRSKSASDILHSTIIKELPDGLHINVVLKYGSSRSVSKSTDRSGLNRRAMDLPFQ</sequence>
<dbReference type="Proteomes" id="UP000000673">
    <property type="component" value="Unassembled WGS sequence"/>
</dbReference>
<dbReference type="VEuPathDB" id="VectorBase:ADAC007781"/>
<dbReference type="EnsemblMetazoa" id="ADAC007781-RA">
    <property type="protein sequence ID" value="ADAC007781-PA"/>
    <property type="gene ID" value="ADAC007781"/>
</dbReference>
<protein>
    <submittedName>
        <fullName evidence="2 3">Uncharacterized protein</fullName>
    </submittedName>
</protein>
<dbReference type="eggNOG" id="ENOG502TC8W">
    <property type="taxonomic scope" value="Eukaryota"/>
</dbReference>
<gene>
    <name evidence="2" type="ORF">AND_007781</name>
</gene>
<keyword evidence="4" id="KW-1185">Reference proteome</keyword>
<dbReference type="HOGENOM" id="CLU_1166697_0_0_1"/>